<dbReference type="Proteomes" id="UP000595662">
    <property type="component" value="Chromosome 4"/>
</dbReference>
<sequence>MLTSLQILTDVPQPIFRTNFVGEGSALIDWRSGKARSTKNSRAQWRGGSTTDTTRIVSRTSAKDPHPPEQVQARCSAQGFVQGIPIACSVVPFKSLISLFRKRDRLGLYIWKLVVLTPLPSLRYLYRITEGLASVLLFKAVSIDQCRAKLYLLRWA</sequence>
<reference evidence="2 3" key="1">
    <citation type="submission" date="2020-08" db="EMBL/GenBank/DDBJ databases">
        <title>The completed genome sequence of the pathogenic ascomycete fungus Penicillium digitatum.</title>
        <authorList>
            <person name="Wang M."/>
        </authorList>
    </citation>
    <scope>NUCLEOTIDE SEQUENCE [LARGE SCALE GENOMIC DNA]</scope>
    <source>
        <strain evidence="2 3">PdW03</strain>
    </source>
</reference>
<evidence type="ECO:0000313" key="3">
    <source>
        <dbReference type="Proteomes" id="UP000595662"/>
    </source>
</evidence>
<proteinExistence type="predicted"/>
<gene>
    <name evidence="2" type="ORF">Pdw03_0507</name>
</gene>
<feature type="compositionally biased region" description="Polar residues" evidence="1">
    <location>
        <begin position="40"/>
        <end position="60"/>
    </location>
</feature>
<feature type="region of interest" description="Disordered" evidence="1">
    <location>
        <begin position="38"/>
        <end position="69"/>
    </location>
</feature>
<dbReference type="AlphaFoldDB" id="A0A7T6XQX9"/>
<accession>A0A7T6XQX9</accession>
<dbReference type="RefSeq" id="XP_065957352.1">
    <property type="nucleotide sequence ID" value="XM_066099625.1"/>
</dbReference>
<dbReference type="GeneID" id="90952147"/>
<dbReference type="EMBL" id="CP060777">
    <property type="protein sequence ID" value="QQK45609.1"/>
    <property type="molecule type" value="Genomic_DNA"/>
</dbReference>
<organism evidence="2 3">
    <name type="scientific">Penicillium digitatum</name>
    <name type="common">Green mold</name>
    <dbReference type="NCBI Taxonomy" id="36651"/>
    <lineage>
        <taxon>Eukaryota</taxon>
        <taxon>Fungi</taxon>
        <taxon>Dikarya</taxon>
        <taxon>Ascomycota</taxon>
        <taxon>Pezizomycotina</taxon>
        <taxon>Eurotiomycetes</taxon>
        <taxon>Eurotiomycetidae</taxon>
        <taxon>Eurotiales</taxon>
        <taxon>Aspergillaceae</taxon>
        <taxon>Penicillium</taxon>
    </lineage>
</organism>
<name>A0A7T6XQX9_PENDI</name>
<evidence type="ECO:0000256" key="1">
    <source>
        <dbReference type="SAM" id="MobiDB-lite"/>
    </source>
</evidence>
<protein>
    <submittedName>
        <fullName evidence="2">Uncharacterized protein</fullName>
    </submittedName>
</protein>
<evidence type="ECO:0000313" key="2">
    <source>
        <dbReference type="EMBL" id="QQK45609.1"/>
    </source>
</evidence>